<proteinExistence type="predicted"/>
<keyword evidence="2" id="KW-1185">Reference proteome</keyword>
<protein>
    <submittedName>
        <fullName evidence="1">Uncharacterized protein</fullName>
    </submittedName>
</protein>
<dbReference type="Proteomes" id="UP000015105">
    <property type="component" value="Chromosome 2D"/>
</dbReference>
<dbReference type="EnsemblPlants" id="AET2Gv20419100.2">
    <property type="protein sequence ID" value="AET2Gv20419100.2"/>
    <property type="gene ID" value="AET2Gv20419100"/>
</dbReference>
<reference evidence="1" key="4">
    <citation type="submission" date="2019-03" db="UniProtKB">
        <authorList>
            <consortium name="EnsemblPlants"/>
        </authorList>
    </citation>
    <scope>IDENTIFICATION</scope>
</reference>
<sequence length="126" mass="13656">DASRARAAKRMQLRFLPLAASAVAGRSFVAAIPRTVTERRRQICCNAGNSSSEKEEGGEPSTAEEALRRLAELDAQLEGLKEPKMRPPPPPPPPGNHCLSHPVLLVPSCLPLRFSMHPCSPVLPFN</sequence>
<evidence type="ECO:0000313" key="1">
    <source>
        <dbReference type="EnsemblPlants" id="AET2Gv20419100.2"/>
    </source>
</evidence>
<reference evidence="2" key="2">
    <citation type="journal article" date="2017" name="Nat. Plants">
        <title>The Aegilops tauschii genome reveals multiple impacts of transposons.</title>
        <authorList>
            <person name="Zhao G."/>
            <person name="Zou C."/>
            <person name="Li K."/>
            <person name="Wang K."/>
            <person name="Li T."/>
            <person name="Gao L."/>
            <person name="Zhang X."/>
            <person name="Wang H."/>
            <person name="Yang Z."/>
            <person name="Liu X."/>
            <person name="Jiang W."/>
            <person name="Mao L."/>
            <person name="Kong X."/>
            <person name="Jiao Y."/>
            <person name="Jia J."/>
        </authorList>
    </citation>
    <scope>NUCLEOTIDE SEQUENCE [LARGE SCALE GENOMIC DNA]</scope>
    <source>
        <strain evidence="2">cv. AL8/78</strain>
    </source>
</reference>
<reference evidence="2" key="1">
    <citation type="journal article" date="2014" name="Science">
        <title>Ancient hybridizations among the ancestral genomes of bread wheat.</title>
        <authorList>
            <consortium name="International Wheat Genome Sequencing Consortium,"/>
            <person name="Marcussen T."/>
            <person name="Sandve S.R."/>
            <person name="Heier L."/>
            <person name="Spannagl M."/>
            <person name="Pfeifer M."/>
            <person name="Jakobsen K.S."/>
            <person name="Wulff B.B."/>
            <person name="Steuernagel B."/>
            <person name="Mayer K.F."/>
            <person name="Olsen O.A."/>
        </authorList>
    </citation>
    <scope>NUCLEOTIDE SEQUENCE [LARGE SCALE GENOMIC DNA]</scope>
    <source>
        <strain evidence="2">cv. AL8/78</strain>
    </source>
</reference>
<reference evidence="1" key="3">
    <citation type="journal article" date="2017" name="Nature">
        <title>Genome sequence of the progenitor of the wheat D genome Aegilops tauschii.</title>
        <authorList>
            <person name="Luo M.C."/>
            <person name="Gu Y.Q."/>
            <person name="Puiu D."/>
            <person name="Wang H."/>
            <person name="Twardziok S.O."/>
            <person name="Deal K.R."/>
            <person name="Huo N."/>
            <person name="Zhu T."/>
            <person name="Wang L."/>
            <person name="Wang Y."/>
            <person name="McGuire P.E."/>
            <person name="Liu S."/>
            <person name="Long H."/>
            <person name="Ramasamy R.K."/>
            <person name="Rodriguez J.C."/>
            <person name="Van S.L."/>
            <person name="Yuan L."/>
            <person name="Wang Z."/>
            <person name="Xia Z."/>
            <person name="Xiao L."/>
            <person name="Anderson O.D."/>
            <person name="Ouyang S."/>
            <person name="Liang Y."/>
            <person name="Zimin A.V."/>
            <person name="Pertea G."/>
            <person name="Qi P."/>
            <person name="Bennetzen J.L."/>
            <person name="Dai X."/>
            <person name="Dawson M.W."/>
            <person name="Muller H.G."/>
            <person name="Kugler K."/>
            <person name="Rivarola-Duarte L."/>
            <person name="Spannagl M."/>
            <person name="Mayer K.F.X."/>
            <person name="Lu F.H."/>
            <person name="Bevan M.W."/>
            <person name="Leroy P."/>
            <person name="Li P."/>
            <person name="You F.M."/>
            <person name="Sun Q."/>
            <person name="Liu Z."/>
            <person name="Lyons E."/>
            <person name="Wicker T."/>
            <person name="Salzberg S.L."/>
            <person name="Devos K.M."/>
            <person name="Dvorak J."/>
        </authorList>
    </citation>
    <scope>NUCLEOTIDE SEQUENCE [LARGE SCALE GENOMIC DNA]</scope>
    <source>
        <strain evidence="1">cv. AL8/78</strain>
    </source>
</reference>
<name>A0A453B9I8_AEGTS</name>
<dbReference type="Gramene" id="AET2Gv20419100.2">
    <property type="protein sequence ID" value="AET2Gv20419100.2"/>
    <property type="gene ID" value="AET2Gv20419100"/>
</dbReference>
<dbReference type="AlphaFoldDB" id="A0A453B9I8"/>
<accession>A0A453B9I8</accession>
<evidence type="ECO:0000313" key="2">
    <source>
        <dbReference type="Proteomes" id="UP000015105"/>
    </source>
</evidence>
<reference evidence="1" key="5">
    <citation type="journal article" date="2021" name="G3 (Bethesda)">
        <title>Aegilops tauschii genome assembly Aet v5.0 features greater sequence contiguity and improved annotation.</title>
        <authorList>
            <person name="Wang L."/>
            <person name="Zhu T."/>
            <person name="Rodriguez J.C."/>
            <person name="Deal K.R."/>
            <person name="Dubcovsky J."/>
            <person name="McGuire P.E."/>
            <person name="Lux T."/>
            <person name="Spannagl M."/>
            <person name="Mayer K.F.X."/>
            <person name="Baldrich P."/>
            <person name="Meyers B.C."/>
            <person name="Huo N."/>
            <person name="Gu Y.Q."/>
            <person name="Zhou H."/>
            <person name="Devos K.M."/>
            <person name="Bennetzen J.L."/>
            <person name="Unver T."/>
            <person name="Budak H."/>
            <person name="Gulick P.J."/>
            <person name="Galiba G."/>
            <person name="Kalapos B."/>
            <person name="Nelson D.R."/>
            <person name="Li P."/>
            <person name="You F.M."/>
            <person name="Luo M.C."/>
            <person name="Dvorak J."/>
        </authorList>
    </citation>
    <scope>NUCLEOTIDE SEQUENCE [LARGE SCALE GENOMIC DNA]</scope>
    <source>
        <strain evidence="1">cv. AL8/78</strain>
    </source>
</reference>
<organism evidence="1 2">
    <name type="scientific">Aegilops tauschii subsp. strangulata</name>
    <name type="common">Goatgrass</name>
    <dbReference type="NCBI Taxonomy" id="200361"/>
    <lineage>
        <taxon>Eukaryota</taxon>
        <taxon>Viridiplantae</taxon>
        <taxon>Streptophyta</taxon>
        <taxon>Embryophyta</taxon>
        <taxon>Tracheophyta</taxon>
        <taxon>Spermatophyta</taxon>
        <taxon>Magnoliopsida</taxon>
        <taxon>Liliopsida</taxon>
        <taxon>Poales</taxon>
        <taxon>Poaceae</taxon>
        <taxon>BOP clade</taxon>
        <taxon>Pooideae</taxon>
        <taxon>Triticodae</taxon>
        <taxon>Triticeae</taxon>
        <taxon>Triticinae</taxon>
        <taxon>Aegilops</taxon>
    </lineage>
</organism>